<sequence>MRVVGGREMTTPLVFPPSATCLWYVKDGLEASWPHLSSFRDDRPAGDRVETCVDGQSWVCVRLSQSVLQLAVRASRQARSSHLSCLLLGSASISGSKVEPALSVTLPSHHSEHGVVVEVDRLDLGRDLGNCLQPTALVPGDVVIYCTVRTLFHYLTDVCVCPKVGSWKSISVTEPLAEKELLKRLETSALSPPSLLHLQLHISTLVADSANPEPLVSLTCCCVYPGPCTLTPVNAIPIVPTALAQNLAGPHPLSLLQASVKWGYLTMEITRKLVLLLNSDPKSQGVPLVGVWVSGVSSCTHPAVWATLLHYKHSKQLTRRAGKGSLCLVYSSSNRPTLFHFDHHIEDNFTYSTAELELELCSQSRPPLLELVPLHSPTFPNEQVPPRHHHLSASEYRTTPPQPCPLPTLAKVSQLSAVSFLEKSLQGSLDLCPRTTFELKPAATPDTSHVTQGLTVFPEKILQSSDKQPQKHSELNIPFQTPAMADKGTNTGLSLLLLHSPENANPDPSAHDGQLGSAAPSVNSTVTGVEHSVATGEVSLKTETSVPGASSINLDLCSFASSLENNCEDSVSTAAENNCVLNSRQFYRNMLESVQELLQTPVEKEEARRVTHGNEGESEYKVRPELSILPIPQIRASVTTCSEATLDETAHAADVITMKYVNSHSADTTNVESGSYLQLPCHPDNHIVLDLGRLRSLPKLL</sequence>
<dbReference type="GO" id="GO:0005815">
    <property type="term" value="C:microtubule organizing center"/>
    <property type="evidence" value="ECO:0007669"/>
    <property type="project" value="TreeGrafter"/>
</dbReference>
<comment type="caution">
    <text evidence="2">The sequence shown here is derived from an EMBL/GenBank/DDBJ whole genome shotgun (WGS) entry which is preliminary data.</text>
</comment>
<dbReference type="Pfam" id="PF15253">
    <property type="entry name" value="STIL_N"/>
    <property type="match status" value="1"/>
</dbReference>
<organism evidence="2 3">
    <name type="scientific">Geodia barretti</name>
    <name type="common">Barrett's horny sponge</name>
    <dbReference type="NCBI Taxonomy" id="519541"/>
    <lineage>
        <taxon>Eukaryota</taxon>
        <taxon>Metazoa</taxon>
        <taxon>Porifera</taxon>
        <taxon>Demospongiae</taxon>
        <taxon>Heteroscleromorpha</taxon>
        <taxon>Tetractinellida</taxon>
        <taxon>Astrophorina</taxon>
        <taxon>Geodiidae</taxon>
        <taxon>Geodia</taxon>
    </lineage>
</organism>
<dbReference type="GO" id="GO:0071539">
    <property type="term" value="P:protein localization to centrosome"/>
    <property type="evidence" value="ECO:0007669"/>
    <property type="project" value="TreeGrafter"/>
</dbReference>
<evidence type="ECO:0000259" key="1">
    <source>
        <dbReference type="Pfam" id="PF15253"/>
    </source>
</evidence>
<evidence type="ECO:0000313" key="2">
    <source>
        <dbReference type="EMBL" id="CAI8034754.1"/>
    </source>
</evidence>
<dbReference type="EMBL" id="CASHTH010002751">
    <property type="protein sequence ID" value="CAI8034754.1"/>
    <property type="molecule type" value="Genomic_DNA"/>
</dbReference>
<dbReference type="GO" id="GO:0031023">
    <property type="term" value="P:microtubule organizing center organization"/>
    <property type="evidence" value="ECO:0007669"/>
    <property type="project" value="TreeGrafter"/>
</dbReference>
<dbReference type="InterPro" id="IPR057731">
    <property type="entry name" value="STIL_N"/>
</dbReference>
<dbReference type="PANTHER" id="PTHR15128:SF0">
    <property type="entry name" value="SCL-INTERRUPTING LOCUS PROTEIN"/>
    <property type="match status" value="1"/>
</dbReference>
<accession>A0AA35SS86</accession>
<keyword evidence="3" id="KW-1185">Reference proteome</keyword>
<dbReference type="AlphaFoldDB" id="A0AA35SS86"/>
<name>A0AA35SS86_GEOBA</name>
<dbReference type="PANTHER" id="PTHR15128">
    <property type="entry name" value="TAL1 SCL INTERRUPTING LOCUS"/>
    <property type="match status" value="1"/>
</dbReference>
<dbReference type="Proteomes" id="UP001174909">
    <property type="component" value="Unassembled WGS sequence"/>
</dbReference>
<protein>
    <submittedName>
        <fullName evidence="2">SCL-interrupting locus protein</fullName>
    </submittedName>
</protein>
<reference evidence="2" key="1">
    <citation type="submission" date="2023-03" db="EMBL/GenBank/DDBJ databases">
        <authorList>
            <person name="Steffen K."/>
            <person name="Cardenas P."/>
        </authorList>
    </citation>
    <scope>NUCLEOTIDE SEQUENCE</scope>
</reference>
<proteinExistence type="predicted"/>
<gene>
    <name evidence="2" type="ORF">GBAR_LOCUS19532</name>
</gene>
<evidence type="ECO:0000313" key="3">
    <source>
        <dbReference type="Proteomes" id="UP001174909"/>
    </source>
</evidence>
<dbReference type="GO" id="GO:0007052">
    <property type="term" value="P:mitotic spindle organization"/>
    <property type="evidence" value="ECO:0007669"/>
    <property type="project" value="TreeGrafter"/>
</dbReference>
<feature type="domain" description="STIL N-terminal" evidence="1">
    <location>
        <begin position="41"/>
        <end position="339"/>
    </location>
</feature>
<dbReference type="InterPro" id="IPR026123">
    <property type="entry name" value="STIL"/>
</dbReference>
<dbReference type="GO" id="GO:0007224">
    <property type="term" value="P:smoothened signaling pathway"/>
    <property type="evidence" value="ECO:0007669"/>
    <property type="project" value="TreeGrafter"/>
</dbReference>